<feature type="signal peptide" evidence="2">
    <location>
        <begin position="1"/>
        <end position="23"/>
    </location>
</feature>
<feature type="chain" id="PRO_5026071011" evidence="2">
    <location>
        <begin position="24"/>
        <end position="851"/>
    </location>
</feature>
<organism evidence="4 5">
    <name type="scientific">Roseovarius faecimaris</name>
    <dbReference type="NCBI Taxonomy" id="2494550"/>
    <lineage>
        <taxon>Bacteria</taxon>
        <taxon>Pseudomonadati</taxon>
        <taxon>Pseudomonadota</taxon>
        <taxon>Alphaproteobacteria</taxon>
        <taxon>Rhodobacterales</taxon>
        <taxon>Roseobacteraceae</taxon>
        <taxon>Roseovarius</taxon>
    </lineage>
</organism>
<gene>
    <name evidence="4" type="ORF">EI983_14440</name>
</gene>
<dbReference type="SMART" id="SM00327">
    <property type="entry name" value="VWA"/>
    <property type="match status" value="1"/>
</dbReference>
<proteinExistence type="predicted"/>
<dbReference type="InterPro" id="IPR036465">
    <property type="entry name" value="vWFA_dom_sf"/>
</dbReference>
<evidence type="ECO:0000256" key="1">
    <source>
        <dbReference type="SAM" id="MobiDB-lite"/>
    </source>
</evidence>
<sequence length="851" mass="91176">MTRLKHTLFAAFFACGLGPAAQAGENVMVVFDGSNSMWGQIDGVAKIEIARNVMDNLLGDWTAERDVGLMAYGHRRRGDCSDIQTLVEPGADNRRDILARINAITPTGKTPLTDAVEQAAIALSYTDRPATVVLISDGLESCERDPCALAEALEQRGVEFTAHVVGFGLGGDEDTASLSCIAEKTGGQFLSASNAEELGAALSAVGTAVARTPDPEPVVEPEPEPEPELPEVTVTGPETAITGSDFAVSWSPVLGKDDYVSIVPAGSEDGTYGNYTVTRDKTEGSLRAPADAGLYELRYVDRSTTATLGAAPIEIVEPEITISAPEGVITGAAFEVSYTGAVNKDDYVTIVPVGADERSYGNYQTVRDKSERTLRAPAEPGLYEVRYILREGNKTMARTSVEVTLAEVTISGPASVQTGQPFTVSYTGAVHEDDYVTIVPLGADEGSYGNYQTVRDRTERDLKAPAEPGMYELRYILREGNKTMASAAIEVTDAQVTLTGPASAVTGAEIDVRWSGAVAQDDYITVVPMGADEGAFGNYILVRDKSEGALRMPAETGMYELRYVLRQGSKTLATHPIEITFPEVTVSGPATAIAGADIRVSWTGTVSENDYINIVPAGADEGAFGSYQLVRDKSELNLQLPGDPGLYELRYVLREGSRTMASQMIEAKQADVTLEAADQLRLGDKLRVSWSGTVGARDYINLVPMGSDEDAFGSYFQVRDKTQNDMKSPDATGLYELRYMLHANNRVLARRTVEVLAADAALNAGASLSAPESAAPGAMVEIGWSVDSDSADQRITIANPDQAIFTWIRAVKTSEGPPVQMQMPDQPGTYELRFLDVSNQAVLARQVITIE</sequence>
<dbReference type="OrthoDB" id="9783818at2"/>
<dbReference type="Gene3D" id="3.40.50.410">
    <property type="entry name" value="von Willebrand factor, type A domain"/>
    <property type="match status" value="1"/>
</dbReference>
<feature type="region of interest" description="Disordered" evidence="1">
    <location>
        <begin position="211"/>
        <end position="232"/>
    </location>
</feature>
<dbReference type="InterPro" id="IPR002035">
    <property type="entry name" value="VWF_A"/>
</dbReference>
<name>A0A6I6IRN1_9RHOB</name>
<dbReference type="RefSeq" id="WP_157708077.1">
    <property type="nucleotide sequence ID" value="NZ_CP034348.1"/>
</dbReference>
<dbReference type="PROSITE" id="PS50234">
    <property type="entry name" value="VWFA"/>
    <property type="match status" value="1"/>
</dbReference>
<evidence type="ECO:0000256" key="2">
    <source>
        <dbReference type="SAM" id="SignalP"/>
    </source>
</evidence>
<keyword evidence="5" id="KW-1185">Reference proteome</keyword>
<dbReference type="SUPFAM" id="SSF53300">
    <property type="entry name" value="vWA-like"/>
    <property type="match status" value="1"/>
</dbReference>
<dbReference type="EMBL" id="CP034348">
    <property type="protein sequence ID" value="QGX99395.1"/>
    <property type="molecule type" value="Genomic_DNA"/>
</dbReference>
<evidence type="ECO:0000313" key="5">
    <source>
        <dbReference type="Proteomes" id="UP000428330"/>
    </source>
</evidence>
<keyword evidence="2" id="KW-0732">Signal</keyword>
<evidence type="ECO:0000259" key="3">
    <source>
        <dbReference type="PROSITE" id="PS50234"/>
    </source>
</evidence>
<dbReference type="Pfam" id="PF13519">
    <property type="entry name" value="VWA_2"/>
    <property type="match status" value="1"/>
</dbReference>
<dbReference type="Proteomes" id="UP000428330">
    <property type="component" value="Chromosome"/>
</dbReference>
<reference evidence="5" key="1">
    <citation type="submission" date="2018-12" db="EMBL/GenBank/DDBJ databases">
        <title>Complete genome sequence of Roseovarius sp. MME-070.</title>
        <authorList>
            <person name="Nam Y.-D."/>
            <person name="Kang J."/>
            <person name="Chung W.-H."/>
            <person name="Park Y.S."/>
        </authorList>
    </citation>
    <scope>NUCLEOTIDE SEQUENCE [LARGE SCALE GENOMIC DNA]</scope>
    <source>
        <strain evidence="5">MME-070</strain>
    </source>
</reference>
<feature type="compositionally biased region" description="Acidic residues" evidence="1">
    <location>
        <begin position="217"/>
        <end position="229"/>
    </location>
</feature>
<evidence type="ECO:0000313" key="4">
    <source>
        <dbReference type="EMBL" id="QGX99395.1"/>
    </source>
</evidence>
<feature type="domain" description="VWFA" evidence="3">
    <location>
        <begin position="26"/>
        <end position="205"/>
    </location>
</feature>
<dbReference type="KEGG" id="rom:EI983_14440"/>
<accession>A0A6I6IRN1</accession>
<protein>
    <submittedName>
        <fullName evidence="4">VWA domain-containing protein</fullName>
    </submittedName>
</protein>
<dbReference type="AlphaFoldDB" id="A0A6I6IRN1"/>